<organism evidence="1 2">
    <name type="scientific">Rhodoplanes tepidamans</name>
    <name type="common">Rhodoplanes cryptolactis</name>
    <dbReference type="NCBI Taxonomy" id="200616"/>
    <lineage>
        <taxon>Bacteria</taxon>
        <taxon>Pseudomonadati</taxon>
        <taxon>Pseudomonadota</taxon>
        <taxon>Alphaproteobacteria</taxon>
        <taxon>Hyphomicrobiales</taxon>
        <taxon>Nitrobacteraceae</taxon>
        <taxon>Rhodoplanes</taxon>
    </lineage>
</organism>
<name>A0ABT5JD21_RHOTP</name>
<keyword evidence="1" id="KW-0645">Protease</keyword>
<dbReference type="PIRSF" id="PIRSF016624">
    <property type="entry name" value="Mu_prophg_I"/>
    <property type="match status" value="1"/>
</dbReference>
<dbReference type="GO" id="GO:0008233">
    <property type="term" value="F:peptidase activity"/>
    <property type="evidence" value="ECO:0007669"/>
    <property type="project" value="UniProtKB-KW"/>
</dbReference>
<keyword evidence="1" id="KW-0378">Hydrolase</keyword>
<dbReference type="InterPro" id="IPR012106">
    <property type="entry name" value="Phage_Mu_Gp1"/>
</dbReference>
<reference evidence="1" key="1">
    <citation type="journal article" date="2023" name="Microbiol Resour">
        <title>Genome Sequences of Rhodoplanes serenus and Two Thermotolerant Strains, Rhodoplanes tepidamans and 'Rhodoplanes cryptolactis,' Further Refine the Genus.</title>
        <authorList>
            <person name="Rayyan A.A."/>
            <person name="Kyndt J.A."/>
        </authorList>
    </citation>
    <scope>NUCLEOTIDE SEQUENCE</scope>
    <source>
        <strain evidence="1">DSM 9987</strain>
    </source>
</reference>
<dbReference type="RefSeq" id="WP_272778193.1">
    <property type="nucleotide sequence ID" value="NZ_JAQQLI010000026.1"/>
</dbReference>
<proteinExistence type="predicted"/>
<dbReference type="EMBL" id="JAQQLI010000026">
    <property type="protein sequence ID" value="MDC7787353.1"/>
    <property type="molecule type" value="Genomic_DNA"/>
</dbReference>
<reference evidence="1" key="2">
    <citation type="submission" date="2023-02" db="EMBL/GenBank/DDBJ databases">
        <authorList>
            <person name="Rayyan A."/>
            <person name="Meyer T."/>
            <person name="Kyndt J.A."/>
        </authorList>
    </citation>
    <scope>NUCLEOTIDE SEQUENCE</scope>
    <source>
        <strain evidence="1">DSM 9987</strain>
    </source>
</reference>
<gene>
    <name evidence="1" type="ORF">PQJ73_16805</name>
</gene>
<dbReference type="Proteomes" id="UP001165652">
    <property type="component" value="Unassembled WGS sequence"/>
</dbReference>
<evidence type="ECO:0000313" key="1">
    <source>
        <dbReference type="EMBL" id="MDC7787353.1"/>
    </source>
</evidence>
<protein>
    <submittedName>
        <fullName evidence="1">Phage protease</fullName>
    </submittedName>
</protein>
<keyword evidence="2" id="KW-1185">Reference proteome</keyword>
<accession>A0ABT5JD21</accession>
<comment type="caution">
    <text evidence="1">The sequence shown here is derived from an EMBL/GenBank/DDBJ whole genome shotgun (WGS) entry which is preliminary data.</text>
</comment>
<sequence length="364" mass="37005">MAPRHATPSVPPDVALGVVTLDGAALAAGAVDDAGWVRVAPRGEITTRDGRRYVFEPERLVARFAADGIDVPVDVDHAISRKPLFGERADAVGWIKALEARPDGLWARVELLDAGKAVLAARTHRFVSPTFHHTDAGLATWLHSVALVAAPALAMAAIAAAVPAAGAVPARSPDPSHHTERRMIKAIAQALGLADGAEEAACLAAIGTLQAERTAAAGKVDKAVHDQALATLSAAQAQLAALQAADRKTRVDAVIEGALKAKKIVPAQRDHYVALCATDDGLAAVEKLIAATPAGLQASGLDAQGAPDADAAPDPAALAAQATAYQKKLAEGGQTISIAEAVVSVAANAGARGVGAADQKEARA</sequence>
<dbReference type="Pfam" id="PF10123">
    <property type="entry name" value="Mu-like_Pro"/>
    <property type="match status" value="1"/>
</dbReference>
<evidence type="ECO:0000313" key="2">
    <source>
        <dbReference type="Proteomes" id="UP001165652"/>
    </source>
</evidence>
<dbReference type="GO" id="GO:0006508">
    <property type="term" value="P:proteolysis"/>
    <property type="evidence" value="ECO:0007669"/>
    <property type="project" value="UniProtKB-KW"/>
</dbReference>